<dbReference type="PANTHER" id="PTHR32046:SF14">
    <property type="match status" value="1"/>
</dbReference>
<evidence type="ECO:0000313" key="2">
    <source>
        <dbReference type="Proteomes" id="UP001445076"/>
    </source>
</evidence>
<gene>
    <name evidence="1" type="ORF">OTU49_007696</name>
</gene>
<dbReference type="Gene3D" id="3.40.50.300">
    <property type="entry name" value="P-loop containing nucleotide triphosphate hydrolases"/>
    <property type="match status" value="1"/>
</dbReference>
<evidence type="ECO:0008006" key="3">
    <source>
        <dbReference type="Google" id="ProtNLM"/>
    </source>
</evidence>
<keyword evidence="2" id="KW-1185">Reference proteome</keyword>
<dbReference type="InterPro" id="IPR027417">
    <property type="entry name" value="P-loop_NTPase"/>
</dbReference>
<dbReference type="Proteomes" id="UP001445076">
    <property type="component" value="Unassembled WGS sequence"/>
</dbReference>
<proteinExistence type="predicted"/>
<reference evidence="1 2" key="1">
    <citation type="journal article" date="2024" name="BMC Genomics">
        <title>Genome assembly of redclaw crayfish (Cherax quadricarinatus) provides insights into its immune adaptation and hypoxia tolerance.</title>
        <authorList>
            <person name="Liu Z."/>
            <person name="Zheng J."/>
            <person name="Li H."/>
            <person name="Fang K."/>
            <person name="Wang S."/>
            <person name="He J."/>
            <person name="Zhou D."/>
            <person name="Weng S."/>
            <person name="Chi M."/>
            <person name="Gu Z."/>
            <person name="He J."/>
            <person name="Li F."/>
            <person name="Wang M."/>
        </authorList>
    </citation>
    <scope>NUCLEOTIDE SEQUENCE [LARGE SCALE GENOMIC DNA]</scope>
    <source>
        <strain evidence="1">ZL_2023a</strain>
    </source>
</reference>
<evidence type="ECO:0000313" key="1">
    <source>
        <dbReference type="EMBL" id="KAK8730913.1"/>
    </source>
</evidence>
<name>A0AAW0WUF4_CHEQU</name>
<dbReference type="EMBL" id="JARKIK010000062">
    <property type="protein sequence ID" value="KAK8730913.1"/>
    <property type="molecule type" value="Genomic_DNA"/>
</dbReference>
<dbReference type="SUPFAM" id="SSF52540">
    <property type="entry name" value="P-loop containing nucleoside triphosphate hydrolases"/>
    <property type="match status" value="1"/>
</dbReference>
<protein>
    <recommendedName>
        <fullName evidence="3">AIG1-type G domain-containing protein</fullName>
    </recommendedName>
</protein>
<sequence>MAYNCNYILIDTPGFGDTREDHERVTIDRLTAFLTTNYGIDDLNCVALVAKANQNRISKYQIQMLKEFKSVLGNDIGDITQLLATFASDEATAVIDVVKCAEVQFVSVYQLDNWPLYVSNNGNPESGRHMSLKYRWTRMEEEYAKFFKDLQNSTPASLKKTRELLEAKQCREETKATVINEIKDIVILKDTIHIQCAEINNTENQAESLKEMVKLECEMNSDDHVHNCDVCKQTCVRACTDPRLIKKSNKAFSKSVGGIGWSVTLGAVTGAEVGIFGGPLGSVIGSGIGAVAGLAAGLTAKFLLRKVTCVGNSSKPCTSDECTHKMNEHTTERCIWEERVPPHHKEEYSNLMNTLDQIKTDVNKNINYQDNLCTGMSDLAKLTVKHTNKINELSFEQQSIYFTIDELIFDERENSRHFNLLRDFKNIILSMVEPGDVDNVQE</sequence>
<dbReference type="AlphaFoldDB" id="A0AAW0WUF4"/>
<comment type="caution">
    <text evidence="1">The sequence shown here is derived from an EMBL/GenBank/DDBJ whole genome shotgun (WGS) entry which is preliminary data.</text>
</comment>
<organism evidence="1 2">
    <name type="scientific">Cherax quadricarinatus</name>
    <name type="common">Australian red claw crayfish</name>
    <dbReference type="NCBI Taxonomy" id="27406"/>
    <lineage>
        <taxon>Eukaryota</taxon>
        <taxon>Metazoa</taxon>
        <taxon>Ecdysozoa</taxon>
        <taxon>Arthropoda</taxon>
        <taxon>Crustacea</taxon>
        <taxon>Multicrustacea</taxon>
        <taxon>Malacostraca</taxon>
        <taxon>Eumalacostraca</taxon>
        <taxon>Eucarida</taxon>
        <taxon>Decapoda</taxon>
        <taxon>Pleocyemata</taxon>
        <taxon>Astacidea</taxon>
        <taxon>Parastacoidea</taxon>
        <taxon>Parastacidae</taxon>
        <taxon>Cherax</taxon>
    </lineage>
</organism>
<accession>A0AAW0WUF4</accession>
<dbReference type="PANTHER" id="PTHR32046">
    <property type="entry name" value="G DOMAIN-CONTAINING PROTEIN"/>
    <property type="match status" value="1"/>
</dbReference>